<dbReference type="InterPro" id="IPR029068">
    <property type="entry name" value="Glyas_Bleomycin-R_OHBP_Dase"/>
</dbReference>
<dbReference type="OrthoDB" id="214074at2"/>
<dbReference type="KEGG" id="llh:I41_14440"/>
<evidence type="ECO:0000313" key="3">
    <source>
        <dbReference type="Proteomes" id="UP000317909"/>
    </source>
</evidence>
<dbReference type="AlphaFoldDB" id="A0A517TV72"/>
<dbReference type="InterPro" id="IPR004360">
    <property type="entry name" value="Glyas_Fos-R_dOase_dom"/>
</dbReference>
<dbReference type="RefSeq" id="WP_145431858.1">
    <property type="nucleotide sequence ID" value="NZ_CP036339.1"/>
</dbReference>
<dbReference type="InterPro" id="IPR037523">
    <property type="entry name" value="VOC_core"/>
</dbReference>
<reference evidence="2 3" key="1">
    <citation type="submission" date="2019-02" db="EMBL/GenBank/DDBJ databases">
        <title>Deep-cultivation of Planctomycetes and their phenomic and genomic characterization uncovers novel biology.</title>
        <authorList>
            <person name="Wiegand S."/>
            <person name="Jogler M."/>
            <person name="Boedeker C."/>
            <person name="Pinto D."/>
            <person name="Vollmers J."/>
            <person name="Rivas-Marin E."/>
            <person name="Kohn T."/>
            <person name="Peeters S.H."/>
            <person name="Heuer A."/>
            <person name="Rast P."/>
            <person name="Oberbeckmann S."/>
            <person name="Bunk B."/>
            <person name="Jeske O."/>
            <person name="Meyerdierks A."/>
            <person name="Storesund J.E."/>
            <person name="Kallscheuer N."/>
            <person name="Luecker S."/>
            <person name="Lage O.M."/>
            <person name="Pohl T."/>
            <person name="Merkel B.J."/>
            <person name="Hornburger P."/>
            <person name="Mueller R.-W."/>
            <person name="Bruemmer F."/>
            <person name="Labrenz M."/>
            <person name="Spormann A.M."/>
            <person name="Op den Camp H."/>
            <person name="Overmann J."/>
            <person name="Amann R."/>
            <person name="Jetten M.S.M."/>
            <person name="Mascher T."/>
            <person name="Medema M.H."/>
            <person name="Devos D.P."/>
            <person name="Kaster A.-K."/>
            <person name="Ovreas L."/>
            <person name="Rohde M."/>
            <person name="Galperin M.Y."/>
            <person name="Jogler C."/>
        </authorList>
    </citation>
    <scope>NUCLEOTIDE SEQUENCE [LARGE SCALE GENOMIC DNA]</scope>
    <source>
        <strain evidence="2 3">I41</strain>
    </source>
</reference>
<dbReference type="Proteomes" id="UP000317909">
    <property type="component" value="Chromosome"/>
</dbReference>
<dbReference type="Gene3D" id="3.10.180.10">
    <property type="entry name" value="2,3-Dihydroxybiphenyl 1,2-Dioxygenase, domain 1"/>
    <property type="match status" value="1"/>
</dbReference>
<dbReference type="SUPFAM" id="SSF54593">
    <property type="entry name" value="Glyoxalase/Bleomycin resistance protein/Dihydroxybiphenyl dioxygenase"/>
    <property type="match status" value="1"/>
</dbReference>
<evidence type="ECO:0000313" key="2">
    <source>
        <dbReference type="EMBL" id="QDT72272.1"/>
    </source>
</evidence>
<dbReference type="Pfam" id="PF00903">
    <property type="entry name" value="Glyoxalase"/>
    <property type="match status" value="1"/>
</dbReference>
<proteinExistence type="predicted"/>
<name>A0A517TV72_9BACT</name>
<keyword evidence="3" id="KW-1185">Reference proteome</keyword>
<evidence type="ECO:0000259" key="1">
    <source>
        <dbReference type="PROSITE" id="PS51819"/>
    </source>
</evidence>
<protein>
    <submittedName>
        <fullName evidence="2">Glyoxalase-like domain protein</fullName>
    </submittedName>
</protein>
<feature type="domain" description="VOC" evidence="1">
    <location>
        <begin position="3"/>
        <end position="130"/>
    </location>
</feature>
<organism evidence="2 3">
    <name type="scientific">Lacipirellula limnantheis</name>
    <dbReference type="NCBI Taxonomy" id="2528024"/>
    <lineage>
        <taxon>Bacteria</taxon>
        <taxon>Pseudomonadati</taxon>
        <taxon>Planctomycetota</taxon>
        <taxon>Planctomycetia</taxon>
        <taxon>Pirellulales</taxon>
        <taxon>Lacipirellulaceae</taxon>
        <taxon>Lacipirellula</taxon>
    </lineage>
</organism>
<sequence length="132" mass="14640">MKSVAWSASPVLGVANVQEAAEYYRDVLGFGLDPADVFQPSPAEPGGVYAIVKRPGAWIHFQIRREQAPPRVRAKIELDAYVYVDDVDGLYADLQRRGAVVLQSPMVLPYGLREIVVEDLNGYRVAFGEFVD</sequence>
<dbReference type="PROSITE" id="PS51819">
    <property type="entry name" value="VOC"/>
    <property type="match status" value="1"/>
</dbReference>
<dbReference type="EMBL" id="CP036339">
    <property type="protein sequence ID" value="QDT72272.1"/>
    <property type="molecule type" value="Genomic_DNA"/>
</dbReference>
<accession>A0A517TV72</accession>
<gene>
    <name evidence="2" type="ORF">I41_14440</name>
</gene>